<name>A0ACC0PJH4_RHOML</name>
<keyword evidence="2" id="KW-1185">Reference proteome</keyword>
<protein>
    <submittedName>
        <fullName evidence="1">Uncharacterized protein</fullName>
    </submittedName>
</protein>
<organism evidence="1 2">
    <name type="scientific">Rhododendron molle</name>
    <name type="common">Chinese azalea</name>
    <name type="synonym">Azalea mollis</name>
    <dbReference type="NCBI Taxonomy" id="49168"/>
    <lineage>
        <taxon>Eukaryota</taxon>
        <taxon>Viridiplantae</taxon>
        <taxon>Streptophyta</taxon>
        <taxon>Embryophyta</taxon>
        <taxon>Tracheophyta</taxon>
        <taxon>Spermatophyta</taxon>
        <taxon>Magnoliopsida</taxon>
        <taxon>eudicotyledons</taxon>
        <taxon>Gunneridae</taxon>
        <taxon>Pentapetalae</taxon>
        <taxon>asterids</taxon>
        <taxon>Ericales</taxon>
        <taxon>Ericaceae</taxon>
        <taxon>Ericoideae</taxon>
        <taxon>Rhodoreae</taxon>
        <taxon>Rhododendron</taxon>
    </lineage>
</organism>
<comment type="caution">
    <text evidence="1">The sequence shown here is derived from an EMBL/GenBank/DDBJ whole genome shotgun (WGS) entry which is preliminary data.</text>
</comment>
<evidence type="ECO:0000313" key="2">
    <source>
        <dbReference type="Proteomes" id="UP001062846"/>
    </source>
</evidence>
<sequence length="57" mass="6398">MENGYMIHLDRYTRITHAPSCRKNITAREMGGLTKTMKIGGGSLPRVTSPDLMQKSF</sequence>
<evidence type="ECO:0000313" key="1">
    <source>
        <dbReference type="EMBL" id="KAI8564653.1"/>
    </source>
</evidence>
<proteinExistence type="predicted"/>
<accession>A0ACC0PJH4</accession>
<reference evidence="1" key="1">
    <citation type="submission" date="2022-02" db="EMBL/GenBank/DDBJ databases">
        <title>Plant Genome Project.</title>
        <authorList>
            <person name="Zhang R.-G."/>
        </authorList>
    </citation>
    <scope>NUCLEOTIDE SEQUENCE</scope>
    <source>
        <strain evidence="1">AT1</strain>
    </source>
</reference>
<dbReference type="EMBL" id="CM046390">
    <property type="protein sequence ID" value="KAI8564653.1"/>
    <property type="molecule type" value="Genomic_DNA"/>
</dbReference>
<dbReference type="Proteomes" id="UP001062846">
    <property type="component" value="Chromosome 3"/>
</dbReference>
<gene>
    <name evidence="1" type="ORF">RHMOL_Rhmol03G0197700</name>
</gene>